<gene>
    <name evidence="1" type="ORF">KXQ929_LOCUS52142</name>
</gene>
<dbReference type="InterPro" id="IPR019384">
    <property type="entry name" value="FHIP"/>
</dbReference>
<dbReference type="PANTHER" id="PTHR21705">
    <property type="entry name" value="RAI16 PROTEIN-RELATED"/>
    <property type="match status" value="1"/>
</dbReference>
<feature type="non-terminal residue" evidence="1">
    <location>
        <position position="1"/>
    </location>
</feature>
<dbReference type="PANTHER" id="PTHR21705:SF11">
    <property type="entry name" value="FHIP FAMILY PROTEIN CG3558"/>
    <property type="match status" value="1"/>
</dbReference>
<protein>
    <submittedName>
        <fullName evidence="1">Uncharacterized protein</fullName>
    </submittedName>
</protein>
<accession>A0A820QK10</accession>
<evidence type="ECO:0000313" key="1">
    <source>
        <dbReference type="EMBL" id="CAF4420200.1"/>
    </source>
</evidence>
<dbReference type="AlphaFoldDB" id="A0A820QK10"/>
<dbReference type="EMBL" id="CAJOBB010027038">
    <property type="protein sequence ID" value="CAF4420200.1"/>
    <property type="molecule type" value="Genomic_DNA"/>
</dbReference>
<proteinExistence type="predicted"/>
<dbReference type="Pfam" id="PF10257">
    <property type="entry name" value="RAI16-like"/>
    <property type="match status" value="1"/>
</dbReference>
<sequence length="61" mass="7158">NTMDEVIAATAYLDLFLRTIHEPALLKVFLKFILCARIDEMSLLDTLIQRINFNTKVYFIH</sequence>
<evidence type="ECO:0000313" key="2">
    <source>
        <dbReference type="Proteomes" id="UP000663868"/>
    </source>
</evidence>
<reference evidence="1" key="1">
    <citation type="submission" date="2021-02" db="EMBL/GenBank/DDBJ databases">
        <authorList>
            <person name="Nowell W R."/>
        </authorList>
    </citation>
    <scope>NUCLEOTIDE SEQUENCE</scope>
</reference>
<name>A0A820QK10_9BILA</name>
<organism evidence="1 2">
    <name type="scientific">Adineta steineri</name>
    <dbReference type="NCBI Taxonomy" id="433720"/>
    <lineage>
        <taxon>Eukaryota</taxon>
        <taxon>Metazoa</taxon>
        <taxon>Spiralia</taxon>
        <taxon>Gnathifera</taxon>
        <taxon>Rotifera</taxon>
        <taxon>Eurotatoria</taxon>
        <taxon>Bdelloidea</taxon>
        <taxon>Adinetida</taxon>
        <taxon>Adinetidae</taxon>
        <taxon>Adineta</taxon>
    </lineage>
</organism>
<dbReference type="Proteomes" id="UP000663868">
    <property type="component" value="Unassembled WGS sequence"/>
</dbReference>
<comment type="caution">
    <text evidence="1">The sequence shown here is derived from an EMBL/GenBank/DDBJ whole genome shotgun (WGS) entry which is preliminary data.</text>
</comment>